<name>A0AAW0QKB2_9PEZI</name>
<evidence type="ECO:0000313" key="1">
    <source>
        <dbReference type="EMBL" id="KAK8101678.1"/>
    </source>
</evidence>
<dbReference type="Proteomes" id="UP001392437">
    <property type="component" value="Unassembled WGS sequence"/>
</dbReference>
<dbReference type="AlphaFoldDB" id="A0AAW0QKB2"/>
<dbReference type="EMBL" id="JAQQWP010000009">
    <property type="protein sequence ID" value="KAK8101678.1"/>
    <property type="molecule type" value="Genomic_DNA"/>
</dbReference>
<gene>
    <name evidence="1" type="ORF">PG999_012052</name>
</gene>
<organism evidence="1 2">
    <name type="scientific">Apiospora kogelbergensis</name>
    <dbReference type="NCBI Taxonomy" id="1337665"/>
    <lineage>
        <taxon>Eukaryota</taxon>
        <taxon>Fungi</taxon>
        <taxon>Dikarya</taxon>
        <taxon>Ascomycota</taxon>
        <taxon>Pezizomycotina</taxon>
        <taxon>Sordariomycetes</taxon>
        <taxon>Xylariomycetidae</taxon>
        <taxon>Amphisphaeriales</taxon>
        <taxon>Apiosporaceae</taxon>
        <taxon>Apiospora</taxon>
    </lineage>
</organism>
<accession>A0AAW0QKB2</accession>
<keyword evidence="2" id="KW-1185">Reference proteome</keyword>
<protein>
    <submittedName>
        <fullName evidence="1">Uncharacterized protein</fullName>
    </submittedName>
</protein>
<sequence length="81" mass="8492">MVPTPLQALDQASSALAALLSPAAAIVAKGLRAIRAIFCCDYARRIDASTGPGWLGIFSQEPHGNLSCTRPALILTISRKS</sequence>
<comment type="caution">
    <text evidence="1">The sequence shown here is derived from an EMBL/GenBank/DDBJ whole genome shotgun (WGS) entry which is preliminary data.</text>
</comment>
<proteinExistence type="predicted"/>
<evidence type="ECO:0000313" key="2">
    <source>
        <dbReference type="Proteomes" id="UP001392437"/>
    </source>
</evidence>
<reference evidence="1 2" key="1">
    <citation type="submission" date="2023-01" db="EMBL/GenBank/DDBJ databases">
        <title>Analysis of 21 Apiospora genomes using comparative genomics revels a genus with tremendous synthesis potential of carbohydrate active enzymes and secondary metabolites.</title>
        <authorList>
            <person name="Sorensen T."/>
        </authorList>
    </citation>
    <scope>NUCLEOTIDE SEQUENCE [LARGE SCALE GENOMIC DNA]</scope>
    <source>
        <strain evidence="1 2">CBS 117206</strain>
    </source>
</reference>